<keyword evidence="2" id="KW-1185">Reference proteome</keyword>
<protein>
    <submittedName>
        <fullName evidence="1">Uncharacterized protein</fullName>
    </submittedName>
</protein>
<evidence type="ECO:0000313" key="2">
    <source>
        <dbReference type="Proteomes" id="UP000256964"/>
    </source>
</evidence>
<dbReference type="AlphaFoldDB" id="A0A371DXI9"/>
<evidence type="ECO:0000313" key="1">
    <source>
        <dbReference type="EMBL" id="RDX57272.1"/>
    </source>
</evidence>
<proteinExistence type="predicted"/>
<sequence>MIATPMVAARPYYRTRMVVKSRVRNQAVSRNILVTIRDWPCYRCGARLNSGWEVRPPGSTCSAYCGEPRVHLPFGPRCQNPKASWGIDGNRDGWWILGQRVWRAMRQHIVGKADIRVGLRAKIEHASPPSPPALWWTLRSVFPCASGLIEGKPTPQTSGRNNVTIDSTVINTSGETQRQHRSPRHPQNNYFADAYCVWSMLQRQT</sequence>
<accession>A0A371DXI9</accession>
<organism evidence="1 2">
    <name type="scientific">Lentinus brumalis</name>
    <dbReference type="NCBI Taxonomy" id="2498619"/>
    <lineage>
        <taxon>Eukaryota</taxon>
        <taxon>Fungi</taxon>
        <taxon>Dikarya</taxon>
        <taxon>Basidiomycota</taxon>
        <taxon>Agaricomycotina</taxon>
        <taxon>Agaricomycetes</taxon>
        <taxon>Polyporales</taxon>
        <taxon>Polyporaceae</taxon>
        <taxon>Lentinus</taxon>
    </lineage>
</organism>
<dbReference type="EMBL" id="KZ857379">
    <property type="protein sequence ID" value="RDX57272.1"/>
    <property type="molecule type" value="Genomic_DNA"/>
</dbReference>
<gene>
    <name evidence="1" type="ORF">OH76DRAFT_27493</name>
</gene>
<name>A0A371DXI9_9APHY</name>
<reference evidence="1 2" key="1">
    <citation type="journal article" date="2018" name="Biotechnol. Biofuels">
        <title>Integrative visual omics of the white-rot fungus Polyporus brumalis exposes the biotechnological potential of its oxidative enzymes for delignifying raw plant biomass.</title>
        <authorList>
            <person name="Miyauchi S."/>
            <person name="Rancon A."/>
            <person name="Drula E."/>
            <person name="Hage H."/>
            <person name="Chaduli D."/>
            <person name="Favel A."/>
            <person name="Grisel S."/>
            <person name="Henrissat B."/>
            <person name="Herpoel-Gimbert I."/>
            <person name="Ruiz-Duenas F.J."/>
            <person name="Chevret D."/>
            <person name="Hainaut M."/>
            <person name="Lin J."/>
            <person name="Wang M."/>
            <person name="Pangilinan J."/>
            <person name="Lipzen A."/>
            <person name="Lesage-Meessen L."/>
            <person name="Navarro D."/>
            <person name="Riley R."/>
            <person name="Grigoriev I.V."/>
            <person name="Zhou S."/>
            <person name="Raouche S."/>
            <person name="Rosso M.N."/>
        </authorList>
    </citation>
    <scope>NUCLEOTIDE SEQUENCE [LARGE SCALE GENOMIC DNA]</scope>
    <source>
        <strain evidence="1 2">BRFM 1820</strain>
    </source>
</reference>
<dbReference type="Proteomes" id="UP000256964">
    <property type="component" value="Unassembled WGS sequence"/>
</dbReference>